<dbReference type="Proteomes" id="UP001597260">
    <property type="component" value="Unassembled WGS sequence"/>
</dbReference>
<proteinExistence type="predicted"/>
<evidence type="ECO:0000256" key="1">
    <source>
        <dbReference type="SAM" id="MobiDB-lite"/>
    </source>
</evidence>
<dbReference type="RefSeq" id="WP_377578920.1">
    <property type="nucleotide sequence ID" value="NZ_JBHTMP010000104.1"/>
</dbReference>
<dbReference type="Gene3D" id="2.60.40.10">
    <property type="entry name" value="Immunoglobulins"/>
    <property type="match status" value="1"/>
</dbReference>
<feature type="compositionally biased region" description="Polar residues" evidence="1">
    <location>
        <begin position="99"/>
        <end position="118"/>
    </location>
</feature>
<dbReference type="EMBL" id="JBHTMP010000104">
    <property type="protein sequence ID" value="MFD1325933.1"/>
    <property type="molecule type" value="Genomic_DNA"/>
</dbReference>
<comment type="caution">
    <text evidence="2">The sequence shown here is derived from an EMBL/GenBank/DDBJ whole genome shotgun (WGS) entry which is preliminary data.</text>
</comment>
<sequence>MVAVTAAASPAIAAPNTAGPAAQSVGISPTSLAFGSQYIAETGAPKSVTLTGTSETPVTFSAASIAGTGASSFVITADTCAGVALALNQTCKVDVAPKPTSQGTKNATLQLPNDGATSPQTVPLSVTGVVGAKGTYYPLAPSRIMDSRTGNGAPKAKLGPNGTVNLQVTGRGGVPATGVGAVVLNVTVAEATASSYLTVFPAGQSRPTASSLNFQKGWVRSNSVTVAVGAGGKVAVHNFTGYTHAVVDVTGFYAIDNVLPSGHGLGGQFLPVSPYRVFDSRSDWNNEKLGAGEYVLLGLNYGAEANRRMRAAVVNITAVTPSGDGFLTAWNGEWPQPSTSTVNYTAGSITPNLAVVPTRSCYDCPWGTDLPTFGVYTKQTTHVIVDIVGFIDDGGLADGLRFNPKAPTRIVDSRIGQGLPANLGPSATGTVVTPGSVLSEGTHALALNVTGVTPTSSTFLKVWPQGISGIEQPDVSNLNLTAGQIVANAVVTLIGPTNQFHIYNRLGTTGVVADVVGTYWLYPGTASGAALKGAASGNSPSPYTIGELPKPVKATR</sequence>
<evidence type="ECO:0000313" key="3">
    <source>
        <dbReference type="Proteomes" id="UP001597260"/>
    </source>
</evidence>
<organism evidence="2 3">
    <name type="scientific">Micromonospora sonneratiae</name>
    <dbReference type="NCBI Taxonomy" id="1184706"/>
    <lineage>
        <taxon>Bacteria</taxon>
        <taxon>Bacillati</taxon>
        <taxon>Actinomycetota</taxon>
        <taxon>Actinomycetes</taxon>
        <taxon>Micromonosporales</taxon>
        <taxon>Micromonosporaceae</taxon>
        <taxon>Micromonospora</taxon>
    </lineage>
</organism>
<gene>
    <name evidence="2" type="ORF">ACFQ4H_33130</name>
</gene>
<dbReference type="NCBIfam" id="NF012200">
    <property type="entry name" value="choice_anch_D"/>
    <property type="match status" value="1"/>
</dbReference>
<reference evidence="3" key="1">
    <citation type="journal article" date="2019" name="Int. J. Syst. Evol. Microbiol.">
        <title>The Global Catalogue of Microorganisms (GCM) 10K type strain sequencing project: providing services to taxonomists for standard genome sequencing and annotation.</title>
        <authorList>
            <consortium name="The Broad Institute Genomics Platform"/>
            <consortium name="The Broad Institute Genome Sequencing Center for Infectious Disease"/>
            <person name="Wu L."/>
            <person name="Ma J."/>
        </authorList>
    </citation>
    <scope>NUCLEOTIDE SEQUENCE [LARGE SCALE GENOMIC DNA]</scope>
    <source>
        <strain evidence="3">JCM 31037</strain>
    </source>
</reference>
<name>A0ABW3YPX1_9ACTN</name>
<protein>
    <submittedName>
        <fullName evidence="2">Choice-of-anchor D domain-containing protein</fullName>
    </submittedName>
</protein>
<keyword evidence="3" id="KW-1185">Reference proteome</keyword>
<evidence type="ECO:0000313" key="2">
    <source>
        <dbReference type="EMBL" id="MFD1325933.1"/>
    </source>
</evidence>
<feature type="region of interest" description="Disordered" evidence="1">
    <location>
        <begin position="534"/>
        <end position="556"/>
    </location>
</feature>
<accession>A0ABW3YPX1</accession>
<feature type="region of interest" description="Disordered" evidence="1">
    <location>
        <begin position="97"/>
        <end position="118"/>
    </location>
</feature>
<dbReference type="InterPro" id="IPR013783">
    <property type="entry name" value="Ig-like_fold"/>
</dbReference>